<organism evidence="2 3">
    <name type="scientific">Fistulifera solaris</name>
    <name type="common">Oleaginous diatom</name>
    <dbReference type="NCBI Taxonomy" id="1519565"/>
    <lineage>
        <taxon>Eukaryota</taxon>
        <taxon>Sar</taxon>
        <taxon>Stramenopiles</taxon>
        <taxon>Ochrophyta</taxon>
        <taxon>Bacillariophyta</taxon>
        <taxon>Bacillariophyceae</taxon>
        <taxon>Bacillariophycidae</taxon>
        <taxon>Naviculales</taxon>
        <taxon>Naviculaceae</taxon>
        <taxon>Fistulifera</taxon>
    </lineage>
</organism>
<evidence type="ECO:0000313" key="2">
    <source>
        <dbReference type="EMBL" id="GAX20528.1"/>
    </source>
</evidence>
<evidence type="ECO:0000256" key="1">
    <source>
        <dbReference type="SAM" id="SignalP"/>
    </source>
</evidence>
<reference evidence="2 3" key="1">
    <citation type="journal article" date="2015" name="Plant Cell">
        <title>Oil accumulation by the oleaginous diatom Fistulifera solaris as revealed by the genome and transcriptome.</title>
        <authorList>
            <person name="Tanaka T."/>
            <person name="Maeda Y."/>
            <person name="Veluchamy A."/>
            <person name="Tanaka M."/>
            <person name="Abida H."/>
            <person name="Marechal E."/>
            <person name="Bowler C."/>
            <person name="Muto M."/>
            <person name="Sunaga Y."/>
            <person name="Tanaka M."/>
            <person name="Yoshino T."/>
            <person name="Taniguchi T."/>
            <person name="Fukuda Y."/>
            <person name="Nemoto M."/>
            <person name="Matsumoto M."/>
            <person name="Wong P.S."/>
            <person name="Aburatani S."/>
            <person name="Fujibuchi W."/>
        </authorList>
    </citation>
    <scope>NUCLEOTIDE SEQUENCE [LARGE SCALE GENOMIC DNA]</scope>
    <source>
        <strain evidence="2 3">JPCC DA0580</strain>
    </source>
</reference>
<keyword evidence="1" id="KW-0732">Signal</keyword>
<dbReference type="AlphaFoldDB" id="A0A1Z5K3H5"/>
<name>A0A1Z5K3H5_FISSO</name>
<accession>A0A1Z5K3H5</accession>
<gene>
    <name evidence="2" type="ORF">FisN_3Hu625</name>
</gene>
<dbReference type="Proteomes" id="UP000198406">
    <property type="component" value="Unassembled WGS sequence"/>
</dbReference>
<protein>
    <submittedName>
        <fullName evidence="2">Uncharacterized protein</fullName>
    </submittedName>
</protein>
<feature type="chain" id="PRO_5012261268" evidence="1">
    <location>
        <begin position="18"/>
        <end position="236"/>
    </location>
</feature>
<proteinExistence type="predicted"/>
<sequence>MKAIFLALFLSFAATTADETILGRNNYFDVVNGASFECIFDGARCFFREENFASFDYEGGQPTSTVEGTVWAALDVTTDTMSLGACTADDCLVTCTANCTCTATDGTPCPQATTAAPTTATPTAAPVPQVCPEVQNKEFCAELMAKVSPNRQHDCYNFCGGVFISECDYSGGCGELTCDNQTAGVDGLIFGCTDADRPPGSAPVSSQGGSSGASLCFRTFESTVGCLTLILVLSFA</sequence>
<evidence type="ECO:0000313" key="3">
    <source>
        <dbReference type="Proteomes" id="UP000198406"/>
    </source>
</evidence>
<keyword evidence="3" id="KW-1185">Reference proteome</keyword>
<feature type="signal peptide" evidence="1">
    <location>
        <begin position="1"/>
        <end position="17"/>
    </location>
</feature>
<dbReference type="InParanoid" id="A0A1Z5K3H5"/>
<dbReference type="EMBL" id="BDSP01000150">
    <property type="protein sequence ID" value="GAX20528.1"/>
    <property type="molecule type" value="Genomic_DNA"/>
</dbReference>
<comment type="caution">
    <text evidence="2">The sequence shown here is derived from an EMBL/GenBank/DDBJ whole genome shotgun (WGS) entry which is preliminary data.</text>
</comment>